<evidence type="ECO:0000313" key="1">
    <source>
        <dbReference type="EMBL" id="TMS15936.1"/>
    </source>
</evidence>
<evidence type="ECO:0000313" key="2">
    <source>
        <dbReference type="Proteomes" id="UP000793456"/>
    </source>
</evidence>
<accession>A0ACD3R8S0</accession>
<dbReference type="Proteomes" id="UP000793456">
    <property type="component" value="Chromosome VIII"/>
</dbReference>
<gene>
    <name evidence="1" type="ORF">E3U43_013229</name>
</gene>
<sequence>MEKTRVEANCKKGVHVTVKKKKHKCDALHLHPFMTILTSSVKKDEKNKCETYDLDLERPPPKTACGAKAPFLIQLWSAWVGGAAFGDRSPIFCSPREKGRVERGTERKR</sequence>
<dbReference type="EMBL" id="CM011681">
    <property type="protein sequence ID" value="TMS15936.1"/>
    <property type="molecule type" value="Genomic_DNA"/>
</dbReference>
<comment type="caution">
    <text evidence="1">The sequence shown here is derived from an EMBL/GenBank/DDBJ whole genome shotgun (WGS) entry which is preliminary data.</text>
</comment>
<proteinExistence type="predicted"/>
<reference evidence="1" key="1">
    <citation type="submission" date="2018-11" db="EMBL/GenBank/DDBJ databases">
        <title>The sequence and de novo assembly of Larimichthys crocea genome using PacBio and Hi-C technologies.</title>
        <authorList>
            <person name="Xu P."/>
            <person name="Chen B."/>
            <person name="Zhou Z."/>
            <person name="Ke Q."/>
            <person name="Wu Y."/>
            <person name="Bai H."/>
            <person name="Pu F."/>
        </authorList>
    </citation>
    <scope>NUCLEOTIDE SEQUENCE</scope>
    <source>
        <tissue evidence="1">Muscle</tissue>
    </source>
</reference>
<protein>
    <submittedName>
        <fullName evidence="1">Uncharacterized protein</fullName>
    </submittedName>
</protein>
<organism evidence="1 2">
    <name type="scientific">Larimichthys crocea</name>
    <name type="common">Large yellow croaker</name>
    <name type="synonym">Pseudosciaena crocea</name>
    <dbReference type="NCBI Taxonomy" id="215358"/>
    <lineage>
        <taxon>Eukaryota</taxon>
        <taxon>Metazoa</taxon>
        <taxon>Chordata</taxon>
        <taxon>Craniata</taxon>
        <taxon>Vertebrata</taxon>
        <taxon>Euteleostomi</taxon>
        <taxon>Actinopterygii</taxon>
        <taxon>Neopterygii</taxon>
        <taxon>Teleostei</taxon>
        <taxon>Neoteleostei</taxon>
        <taxon>Acanthomorphata</taxon>
        <taxon>Eupercaria</taxon>
        <taxon>Sciaenidae</taxon>
        <taxon>Larimichthys</taxon>
    </lineage>
</organism>
<keyword evidence="2" id="KW-1185">Reference proteome</keyword>
<name>A0ACD3R8S0_LARCR</name>